<dbReference type="InterPro" id="IPR004143">
    <property type="entry name" value="BPL_LPL_catalytic"/>
</dbReference>
<dbReference type="PROSITE" id="PS51733">
    <property type="entry name" value="BPL_LPL_CATALYTIC"/>
    <property type="match status" value="1"/>
</dbReference>
<dbReference type="Gene3D" id="3.30.930.10">
    <property type="entry name" value="Bira Bifunctional Protein, Domain 2"/>
    <property type="match status" value="1"/>
</dbReference>
<dbReference type="PANTHER" id="PTHR43679">
    <property type="entry name" value="OCTANOYLTRANSFERASE LIPM-RELATED"/>
    <property type="match status" value="1"/>
</dbReference>
<feature type="domain" description="BPL/LPL catalytic" evidence="1">
    <location>
        <begin position="38"/>
        <end position="227"/>
    </location>
</feature>
<evidence type="ECO:0000313" key="2">
    <source>
        <dbReference type="EMBL" id="KRM46173.1"/>
    </source>
</evidence>
<dbReference type="PANTHER" id="PTHR43679:SF2">
    <property type="entry name" value="OCTANOYL-[GCVH]:PROTEIN N-OCTANOYLTRANSFERASE"/>
    <property type="match status" value="1"/>
</dbReference>
<organism evidence="2 3">
    <name type="scientific">Lentilactobacillus parabuchneri DSM 5707 = NBRC 107865</name>
    <dbReference type="NCBI Taxonomy" id="1423784"/>
    <lineage>
        <taxon>Bacteria</taxon>
        <taxon>Bacillati</taxon>
        <taxon>Bacillota</taxon>
        <taxon>Bacilli</taxon>
        <taxon>Lactobacillales</taxon>
        <taxon>Lactobacillaceae</taxon>
        <taxon>Lentilactobacillus</taxon>
    </lineage>
</organism>
<keyword evidence="2" id="KW-0436">Ligase</keyword>
<dbReference type="AlphaFoldDB" id="A0A0R1YUT7"/>
<gene>
    <name evidence="2" type="ORF">FC51_GL002377</name>
</gene>
<dbReference type="GO" id="GO:0140096">
    <property type="term" value="F:catalytic activity, acting on a protein"/>
    <property type="evidence" value="ECO:0007669"/>
    <property type="project" value="UniProtKB-ARBA"/>
</dbReference>
<reference evidence="2 3" key="1">
    <citation type="journal article" date="2015" name="Genome Announc.">
        <title>Expanding the biotechnology potential of lactobacilli through comparative genomics of 213 strains and associated genera.</title>
        <authorList>
            <person name="Sun Z."/>
            <person name="Harris H.M."/>
            <person name="McCann A."/>
            <person name="Guo C."/>
            <person name="Argimon S."/>
            <person name="Zhang W."/>
            <person name="Yang X."/>
            <person name="Jeffery I.B."/>
            <person name="Cooney J.C."/>
            <person name="Kagawa T.F."/>
            <person name="Liu W."/>
            <person name="Song Y."/>
            <person name="Salvetti E."/>
            <person name="Wrobel A."/>
            <person name="Rasinkangas P."/>
            <person name="Parkhill J."/>
            <person name="Rea M.C."/>
            <person name="O'Sullivan O."/>
            <person name="Ritari J."/>
            <person name="Douillard F.P."/>
            <person name="Paul Ross R."/>
            <person name="Yang R."/>
            <person name="Briner A.E."/>
            <person name="Felis G.E."/>
            <person name="de Vos W.M."/>
            <person name="Barrangou R."/>
            <person name="Klaenhammer T.R."/>
            <person name="Caufield P.W."/>
            <person name="Cui Y."/>
            <person name="Zhang H."/>
            <person name="O'Toole P.W."/>
        </authorList>
    </citation>
    <scope>NUCLEOTIDE SEQUENCE [LARGE SCALE GENOMIC DNA]</scope>
    <source>
        <strain evidence="2 3">DSM 5707</strain>
    </source>
</reference>
<dbReference type="Proteomes" id="UP000051957">
    <property type="component" value="Unassembled WGS sequence"/>
</dbReference>
<accession>A0A0R1YUT7</accession>
<protein>
    <submittedName>
        <fullName evidence="2">Biotin lipoate A B protein ligase</fullName>
    </submittedName>
</protein>
<proteinExistence type="predicted"/>
<dbReference type="EMBL" id="AZGK01000009">
    <property type="protein sequence ID" value="KRM46173.1"/>
    <property type="molecule type" value="Genomic_DNA"/>
</dbReference>
<dbReference type="InterPro" id="IPR045864">
    <property type="entry name" value="aa-tRNA-synth_II/BPL/LPL"/>
</dbReference>
<dbReference type="PATRIC" id="fig|1423784.4.peg.2422"/>
<dbReference type="GO" id="GO:0016740">
    <property type="term" value="F:transferase activity"/>
    <property type="evidence" value="ECO:0007669"/>
    <property type="project" value="UniProtKB-ARBA"/>
</dbReference>
<dbReference type="SUPFAM" id="SSF55681">
    <property type="entry name" value="Class II aaRS and biotin synthetases"/>
    <property type="match status" value="1"/>
</dbReference>
<evidence type="ECO:0000313" key="3">
    <source>
        <dbReference type="Proteomes" id="UP000051957"/>
    </source>
</evidence>
<dbReference type="GO" id="GO:0016874">
    <property type="term" value="F:ligase activity"/>
    <property type="evidence" value="ECO:0007669"/>
    <property type="project" value="UniProtKB-KW"/>
</dbReference>
<evidence type="ECO:0000259" key="1">
    <source>
        <dbReference type="PROSITE" id="PS51733"/>
    </source>
</evidence>
<dbReference type="InterPro" id="IPR050664">
    <property type="entry name" value="Octanoyltrans_LipM/LipL"/>
</dbReference>
<sequence>MKMSFTNVPITVINQLYSKSNKLDAFADTNALLEICDRNLQPFVHFWTTEEATLILGINDRHLPKLPDGLRSLISNHYDYFLRNSGGLAVVSDPGILNISLFIPQPDTAYSIDQAYEIIKGLISMSFPQLDIQSYEVTNSYCPGKYDLSVNGQKIAGIAQRRTTNALVLMLYLSVNGDQDGRSETVAEFYNEADAYSQSRWTFPKVDKTSMTTVQQLGFSDITRSDVEHKFLESINQQNIDVDVTSGSDLLISQEFTAERQKQLRKIQLRNAQLPIV</sequence>
<name>A0A0R1YUT7_9LACO</name>
<comment type="caution">
    <text evidence="2">The sequence shown here is derived from an EMBL/GenBank/DDBJ whole genome shotgun (WGS) entry which is preliminary data.</text>
</comment>
<dbReference type="GO" id="GO:0009249">
    <property type="term" value="P:protein lipoylation"/>
    <property type="evidence" value="ECO:0007669"/>
    <property type="project" value="UniProtKB-ARBA"/>
</dbReference>
<dbReference type="Pfam" id="PF21948">
    <property type="entry name" value="LplA-B_cat"/>
    <property type="match status" value="1"/>
</dbReference>